<protein>
    <submittedName>
        <fullName evidence="8">Uncharacterized protein</fullName>
    </submittedName>
</protein>
<dbReference type="Pfam" id="PF10350">
    <property type="entry name" value="DUF2428"/>
    <property type="match status" value="1"/>
</dbReference>
<feature type="domain" description="tRNA (32-2'-O)-methyltransferase regulator THADA-like C-terminal TPR repeats region" evidence="7">
    <location>
        <begin position="1092"/>
        <end position="1238"/>
    </location>
</feature>
<dbReference type="GO" id="GO:0030488">
    <property type="term" value="P:tRNA methylation"/>
    <property type="evidence" value="ECO:0007669"/>
    <property type="project" value="TreeGrafter"/>
</dbReference>
<dbReference type="Pfam" id="PF25150">
    <property type="entry name" value="TPR_Trm732"/>
    <property type="match status" value="1"/>
</dbReference>
<reference evidence="8 9" key="1">
    <citation type="submission" date="2015-10" db="EMBL/GenBank/DDBJ databases">
        <title>Full genome of DAOMC 229536 Phialocephala scopiformis, a fungal endophyte of spruce producing the potent anti-insectan compound rugulosin.</title>
        <authorList>
            <consortium name="DOE Joint Genome Institute"/>
            <person name="Walker A.K."/>
            <person name="Frasz S.L."/>
            <person name="Seifert K.A."/>
            <person name="Miller J.D."/>
            <person name="Mondo S.J."/>
            <person name="Labutti K."/>
            <person name="Lipzen A."/>
            <person name="Dockter R."/>
            <person name="Kennedy M."/>
            <person name="Grigoriev I.V."/>
            <person name="Spatafora J.W."/>
        </authorList>
    </citation>
    <scope>NUCLEOTIDE SEQUENCE [LARGE SCALE GENOMIC DNA]</scope>
    <source>
        <strain evidence="8 9">CBS 120377</strain>
    </source>
</reference>
<evidence type="ECO:0000259" key="7">
    <source>
        <dbReference type="Pfam" id="PF25151"/>
    </source>
</evidence>
<proteinExistence type="inferred from homology"/>
<feature type="domain" description="tRNA (32-2'-O)-methyltransferase regulator THADA-like TPR repeats region" evidence="6">
    <location>
        <begin position="248"/>
        <end position="546"/>
    </location>
</feature>
<organism evidence="8 9">
    <name type="scientific">Mollisia scopiformis</name>
    <name type="common">Conifer needle endophyte fungus</name>
    <name type="synonym">Phialocephala scopiformis</name>
    <dbReference type="NCBI Taxonomy" id="149040"/>
    <lineage>
        <taxon>Eukaryota</taxon>
        <taxon>Fungi</taxon>
        <taxon>Dikarya</taxon>
        <taxon>Ascomycota</taxon>
        <taxon>Pezizomycotina</taxon>
        <taxon>Leotiomycetes</taxon>
        <taxon>Helotiales</taxon>
        <taxon>Mollisiaceae</taxon>
        <taxon>Mollisia</taxon>
    </lineage>
</organism>
<evidence type="ECO:0000259" key="6">
    <source>
        <dbReference type="Pfam" id="PF25150"/>
    </source>
</evidence>
<dbReference type="SUPFAM" id="SSF48371">
    <property type="entry name" value="ARM repeat"/>
    <property type="match status" value="1"/>
</dbReference>
<dbReference type="PANTHER" id="PTHR14387:SF0">
    <property type="entry name" value="DUF2428 DOMAIN-CONTAINING PROTEIN"/>
    <property type="match status" value="1"/>
</dbReference>
<evidence type="ECO:0000313" key="8">
    <source>
        <dbReference type="EMBL" id="KUJ19378.1"/>
    </source>
</evidence>
<evidence type="ECO:0000256" key="2">
    <source>
        <dbReference type="ARBA" id="ARBA00022694"/>
    </source>
</evidence>
<feature type="region of interest" description="Disordered" evidence="4">
    <location>
        <begin position="649"/>
        <end position="685"/>
    </location>
</feature>
<feature type="region of interest" description="Disordered" evidence="4">
    <location>
        <begin position="697"/>
        <end position="731"/>
    </location>
</feature>
<dbReference type="InterPro" id="IPR016024">
    <property type="entry name" value="ARM-type_fold"/>
</dbReference>
<evidence type="ECO:0000313" key="9">
    <source>
        <dbReference type="Proteomes" id="UP000070700"/>
    </source>
</evidence>
<dbReference type="KEGG" id="psco:LY89DRAFT_489399"/>
<evidence type="ECO:0000256" key="4">
    <source>
        <dbReference type="SAM" id="MobiDB-lite"/>
    </source>
</evidence>
<dbReference type="FunCoup" id="A0A194XGT0">
    <property type="interactions" value="47"/>
</dbReference>
<name>A0A194XGT0_MOLSC</name>
<evidence type="ECO:0000259" key="5">
    <source>
        <dbReference type="Pfam" id="PF10350"/>
    </source>
</evidence>
<feature type="domain" description="DUF2428" evidence="5">
    <location>
        <begin position="849"/>
        <end position="1090"/>
    </location>
</feature>
<dbReference type="RefSeq" id="XP_018073733.1">
    <property type="nucleotide sequence ID" value="XM_018207885.1"/>
</dbReference>
<dbReference type="Proteomes" id="UP000070700">
    <property type="component" value="Unassembled WGS sequence"/>
</dbReference>
<keyword evidence="2" id="KW-0819">tRNA processing</keyword>
<dbReference type="InterPro" id="IPR056843">
    <property type="entry name" value="THADA-like_TPR"/>
</dbReference>
<dbReference type="STRING" id="149040.A0A194XGT0"/>
<keyword evidence="3" id="KW-0175">Coiled coil</keyword>
<dbReference type="InterPro" id="IPR019442">
    <property type="entry name" value="THADA/TRM732_DUF2428"/>
</dbReference>
<evidence type="ECO:0000256" key="3">
    <source>
        <dbReference type="SAM" id="Coils"/>
    </source>
</evidence>
<accession>A0A194XGT0</accession>
<keyword evidence="9" id="KW-1185">Reference proteome</keyword>
<dbReference type="OrthoDB" id="73997at2759"/>
<sequence length="1790" mass="198199">MADSRGGTTAGASESPPYEDRQLLKWIERQPTKNQQHITSECLKYFLDKAAQPRHASNNACIKLCYFLDQCRISSSSVIQGVAISEKTCLELFSFYIEWNEKNQNRSMRQVLELVCSLITRNKDIDIALSLKSSIVQRTLAIITHQAAQPLVKPAFKCLEYLVGKGTISVRGLVGAVEESGAVSADMSASKYSEIEDNSWDDFFAGVFEWMTLPDISPAAGKFLVTIFRALRDQKSKASGNRNEYSASWQRWIRNGLEKNPESLENVKNYLFPPLFKLDRAGSIIFLRDLNMATPSMISVTKGLHAHQLLQLSAMEMGKKAGLIEEPATLDWLVKSKKSSETIVLTEDALKQLVFHASDTVRSLAFSVMVSSLSSIRPFSYVALEILKSCMDVLYSDPDAKFRNEVLSNTKHMIERLRGATSSMAREVENLSYLPHGTGTFNEGQMQEQKDLRDEVMALLEAHKDFLAWYLGFLLGEMIPTASYQRHITALRATLLFVNSGIHETTPQSARVFGSSPAWPFSFQFFTPGAVRLLMDLLLDPFEDVRSTAADILRLATPRDFDSGSAVCTEGQDTSVQTLGTQLHVPLSGGLNLVDTSLKSTAGKPCVLSPASSSNTLADIAKSREGISCSQTSLSTSTSMLGCGGVEIERGHKTRNSSLNSNRQGDDRTPKSSNGTEKGGSSICGNKAAEAVDRIEQAPALRTPSSSELVEPDSARSLSNGLDTLKEPKEPAEEHKDFAALLYFIDRAKAVSSKTGRADYSDGLARSYELLYGMQCSADARNKLMTQLMEDLEENLRIAEKDLGQAVLEAPIHGNFAALRLVWDSPAFSQHHKQTQLHDLALRAQLDDLQQRMITGCIRIWHAVKEILCNDSPEGHLLEDLDDVEVDRVDTKNVLSYSFRAIHESSNLLQSLLKKIKIHLPDEGPLLPIALFEQIGDLTFDQLSNLRHRGAFSTVSHTFNMSCELTQYKGLKPGTKLDAKLVDWYNKSLECIQLQASTTRRSAGIPAMLTGIMMAKSSNASFDTIIKELMKVAWLPAVISQDDNTSIPQVHALNSIKEAFKSSSLGLLCEPYIGNCLQLAVHSLKSTIWAIRNCGLLLLRSLIDTIFGTSVSKSEIENGWDGRSIKIDYNRYPELTSVIEKLLASSEDLYALNSPEIVLPALDILRRAGPPNGDSTLLVKLVSAQLRSDIWHVRDMAARAYCALTMGRDIPTLVVELLTGKEGEHSNTRHGRLLSARRIVERHALLNPLAVFDVSEISKACSAQYHLERSAPNFRLFILAEIIETQNAQLSAALALSKVPDSVFSQADENYLSMTLKLHQAPELRLALLKQAFLIAAVNENFVSIADITRRAAAVLDSDTMLEVLPIISQAFKSDPNLVRIAQAYAGIYKRNIDADVNAAALNCLSQALENKYDYEVSQEGLSGVFAGLQPRFSGPILLNAWVTLSGWMMAVKFSNSFAGTGRLLQSEIGEWGVTLMWHGEATKDNDSRLAAAKAMRCVLSHKQWVSKAKADFLPVLLPLYNTLNDDDSEIREIGAQIVSQLAGVSLVGLAAARWLAKDFMLPKYGASLKFAWNVVDRITGTTPELTQRMNPLFSLDMQLDLAREQDDDLFSVEKPNLYIDEKREIDLWAQVLSNLRQQIVEESQISPWDSKPLNALLNWTIEGLVSVTNLLALLPRCSESDASIFTACVRVIAASAALFDYHDNICKANPDANDLKGYATWVAKSDEIRGLLRKWTVLAIEQGFHESILAKLLEREPPESHLRKQYEEACKLVADFRLVGRFDSSTNPQ</sequence>
<dbReference type="InterPro" id="IPR051954">
    <property type="entry name" value="tRNA_methyltransferase_THADA"/>
</dbReference>
<dbReference type="InterPro" id="IPR056842">
    <property type="entry name" value="THADA-like_TPR_C"/>
</dbReference>
<dbReference type="Pfam" id="PF25151">
    <property type="entry name" value="TPR_Trm732_C"/>
    <property type="match status" value="1"/>
</dbReference>
<feature type="coiled-coil region" evidence="3">
    <location>
        <begin position="782"/>
        <end position="809"/>
    </location>
</feature>
<dbReference type="Pfam" id="PF26523">
    <property type="entry name" value="Trm732_C"/>
    <property type="match status" value="1"/>
</dbReference>
<gene>
    <name evidence="8" type="ORF">LY89DRAFT_489399</name>
</gene>
<comment type="similarity">
    <text evidence="1">Belongs to the THADA family.</text>
</comment>
<dbReference type="InParanoid" id="A0A194XGT0"/>
<dbReference type="GO" id="GO:0005829">
    <property type="term" value="C:cytosol"/>
    <property type="evidence" value="ECO:0007669"/>
    <property type="project" value="TreeGrafter"/>
</dbReference>
<dbReference type="EMBL" id="KQ947411">
    <property type="protein sequence ID" value="KUJ19378.1"/>
    <property type="molecule type" value="Genomic_DNA"/>
</dbReference>
<evidence type="ECO:0000256" key="1">
    <source>
        <dbReference type="ARBA" id="ARBA00010409"/>
    </source>
</evidence>
<dbReference type="PANTHER" id="PTHR14387">
    <property type="entry name" value="THADA/DEATH RECEPTOR INTERACTING PROTEIN"/>
    <property type="match status" value="1"/>
</dbReference>
<dbReference type="GeneID" id="28817611"/>